<evidence type="ECO:0000259" key="5">
    <source>
        <dbReference type="PROSITE" id="PS51072"/>
    </source>
</evidence>
<keyword evidence="2" id="KW-0963">Cytoplasm</keyword>
<evidence type="ECO:0000256" key="1">
    <source>
        <dbReference type="ARBA" id="ARBA00004496"/>
    </source>
</evidence>
<sequence length="738" mass="82009">MRYVDVFLNDRPKESFDLLSNRLKKAKVLNEEVADFFKERALIEETYSKALLKLVNKKFVSDKTTLGTLGAVWGQIVHEVQETSNLHTDFGKKILEEVAKPLRECHMVDSEWNGLKSHEASISKIIKDYDETNAKTIKHKKTAEKSSGKKAITTAKKLAESSKALEDSIQSWMHDAPALFNKYNKVDSTRLSCLKTTFSRYVELEIEQNKAQIQQHEQTLNTVLQFSIQEELDSFCANKPQNFERIVSINENAIATEPVQRSNGFDRTNTDHSDRYSQPVQSNTFNFEEPTNLAIDNSDINPFRNNGPSALPTTTVDSEGYSVPSTESTAWTQMAGEPNTLLADENEANGARMKIDIQDKVITEEPAEASKALTRVSSTLRLKNTIKRNTLRGRRDTRNRTSSVEWLERNNSNGTQIAPGTTITTSSLEARLESLDGAAKSTDANGTFKFPDAGRNTLARRDSVMPRLSMFPSNLSLSSGNSEHTGTSETNGLNGFVSEVVNVLFNNGQISKVFITGEVSISGASVNPIKIAIKDVKSFERLIPNQNFISPIDEETGIYELNIGALTQSNVSKATIFKYQLHIDEAQRSQYVPILLSSVWKCEETLTSLVVTYQANPDCLLKGSLSEASIVLPVDDNVTHVQSKPLGVWNAEKQRLLWQVADIDFNSNESQKLLARFETKTQGHPASVAAKFTHKESILSPMHFELTDVENGSVNLHYKLTTGKYIAAPGGVPSGISQ</sequence>
<dbReference type="SUPFAM" id="SSF103657">
    <property type="entry name" value="BAR/IMD domain-like"/>
    <property type="match status" value="1"/>
</dbReference>
<dbReference type="Pfam" id="PF10291">
    <property type="entry name" value="muHD"/>
    <property type="match status" value="1"/>
</dbReference>
<dbReference type="PANTHER" id="PTHR23065:SF7">
    <property type="entry name" value="NOSTRIN, ISOFORM H"/>
    <property type="match status" value="1"/>
</dbReference>
<dbReference type="Pfam" id="PF00611">
    <property type="entry name" value="FCH"/>
    <property type="match status" value="1"/>
</dbReference>
<keyword evidence="3" id="KW-0597">Phosphoprotein</keyword>
<dbReference type="EMBL" id="JASJQH010007021">
    <property type="protein sequence ID" value="KAK9720202.1"/>
    <property type="molecule type" value="Genomic_DNA"/>
</dbReference>
<proteinExistence type="predicted"/>
<evidence type="ECO:0000256" key="4">
    <source>
        <dbReference type="ARBA" id="ARBA00022583"/>
    </source>
</evidence>
<comment type="subcellular location">
    <subcellularLocation>
        <location evidence="1">Cytoplasm</location>
    </subcellularLocation>
</comment>
<keyword evidence="7" id="KW-1185">Reference proteome</keyword>
<dbReference type="Proteomes" id="UP001479436">
    <property type="component" value="Unassembled WGS sequence"/>
</dbReference>
<gene>
    <name evidence="6" type="ORF">K7432_004293</name>
</gene>
<accession>A0ABR2W5T5</accession>
<evidence type="ECO:0000256" key="3">
    <source>
        <dbReference type="ARBA" id="ARBA00022553"/>
    </source>
</evidence>
<dbReference type="InterPro" id="IPR027267">
    <property type="entry name" value="AH/BAR_dom_sf"/>
</dbReference>
<evidence type="ECO:0000256" key="2">
    <source>
        <dbReference type="ARBA" id="ARBA00022490"/>
    </source>
</evidence>
<comment type="caution">
    <text evidence="6">The sequence shown here is derived from an EMBL/GenBank/DDBJ whole genome shotgun (WGS) entry which is preliminary data.</text>
</comment>
<keyword evidence="4" id="KW-0254">Endocytosis</keyword>
<dbReference type="InterPro" id="IPR001060">
    <property type="entry name" value="FCH_dom"/>
</dbReference>
<evidence type="ECO:0000313" key="7">
    <source>
        <dbReference type="Proteomes" id="UP001479436"/>
    </source>
</evidence>
<dbReference type="PANTHER" id="PTHR23065">
    <property type="entry name" value="PROLINE-SERINE-THREONINE PHOSPHATASE INTERACTING PROTEIN 1"/>
    <property type="match status" value="1"/>
</dbReference>
<dbReference type="InterPro" id="IPR018808">
    <property type="entry name" value="Muniscin_C"/>
</dbReference>
<feature type="domain" description="MHD" evidence="5">
    <location>
        <begin position="490"/>
        <end position="735"/>
    </location>
</feature>
<organism evidence="6 7">
    <name type="scientific">Basidiobolus ranarum</name>
    <dbReference type="NCBI Taxonomy" id="34480"/>
    <lineage>
        <taxon>Eukaryota</taxon>
        <taxon>Fungi</taxon>
        <taxon>Fungi incertae sedis</taxon>
        <taxon>Zoopagomycota</taxon>
        <taxon>Entomophthoromycotina</taxon>
        <taxon>Basidiobolomycetes</taxon>
        <taxon>Basidiobolales</taxon>
        <taxon>Basidiobolaceae</taxon>
        <taxon>Basidiobolus</taxon>
    </lineage>
</organism>
<reference evidence="6 7" key="1">
    <citation type="submission" date="2023-04" db="EMBL/GenBank/DDBJ databases">
        <title>Genome of Basidiobolus ranarum AG-B5.</title>
        <authorList>
            <person name="Stajich J.E."/>
            <person name="Carter-House D."/>
            <person name="Gryganskyi A."/>
        </authorList>
    </citation>
    <scope>NUCLEOTIDE SEQUENCE [LARGE SCALE GENOMIC DNA]</scope>
    <source>
        <strain evidence="6 7">AG-B5</strain>
    </source>
</reference>
<dbReference type="SMART" id="SM00055">
    <property type="entry name" value="FCH"/>
    <property type="match status" value="1"/>
</dbReference>
<dbReference type="InterPro" id="IPR028565">
    <property type="entry name" value="MHD"/>
</dbReference>
<dbReference type="Gene3D" id="1.20.1270.60">
    <property type="entry name" value="Arfaptin homology (AH) domain/BAR domain"/>
    <property type="match status" value="1"/>
</dbReference>
<protein>
    <recommendedName>
        <fullName evidence="5">MHD domain-containing protein</fullName>
    </recommendedName>
</protein>
<dbReference type="PROSITE" id="PS51072">
    <property type="entry name" value="MHD"/>
    <property type="match status" value="1"/>
</dbReference>
<evidence type="ECO:0000313" key="6">
    <source>
        <dbReference type="EMBL" id="KAK9720202.1"/>
    </source>
</evidence>
<name>A0ABR2W5T5_9FUNG</name>